<dbReference type="VEuPathDB" id="FungiDB:RhiirFUN_018590"/>
<sequence>AEMQIVPDGIKKGYLMEIDFNIIPNRIENIKSDLLDIIKKKVKSIYRENVMRAYREVGKMKANTPMGLMNRIETYQPGYYGPRGAIIIAETLRRIFIDSKILTVTLASPQTPMEYLQEVLIPEVGVRLIQEDYHGISVEEARIIMKQSVYFGEYVHNDEN</sequence>
<comment type="caution">
    <text evidence="9">The sequence shown here is derived from an EMBL/GenBank/DDBJ whole genome shotgun (WGS) entry which is preliminary data.</text>
</comment>
<keyword evidence="7" id="KW-0539">Nucleus</keyword>
<protein>
    <recommendedName>
        <fullName evidence="5">Restriction of telomere capping protein 4</fullName>
    </recommendedName>
</protein>
<evidence type="ECO:0000259" key="8">
    <source>
        <dbReference type="SMART" id="SM01312"/>
    </source>
</evidence>
<dbReference type="VEuPathDB" id="FungiDB:FUN_019681"/>
<evidence type="ECO:0000313" key="10">
    <source>
        <dbReference type="Proteomes" id="UP000234323"/>
    </source>
</evidence>
<proteinExistence type="inferred from homology"/>
<dbReference type="InterPro" id="IPR028094">
    <property type="entry name" value="RTC4_C"/>
</dbReference>
<evidence type="ECO:0000256" key="1">
    <source>
        <dbReference type="ARBA" id="ARBA00002738"/>
    </source>
</evidence>
<dbReference type="PANTHER" id="PTHR41391">
    <property type="entry name" value="RESTRICTION OF TELOMERE CAPPING PROTEIN 4"/>
    <property type="match status" value="1"/>
</dbReference>
<evidence type="ECO:0000256" key="7">
    <source>
        <dbReference type="ARBA" id="ARBA00023242"/>
    </source>
</evidence>
<gene>
    <name evidence="9" type="ORF">RhiirA4_301873</name>
</gene>
<evidence type="ECO:0000256" key="5">
    <source>
        <dbReference type="ARBA" id="ARBA00015162"/>
    </source>
</evidence>
<dbReference type="SMART" id="SM01312">
    <property type="entry name" value="RTC4"/>
    <property type="match status" value="1"/>
</dbReference>
<comment type="subcellular location">
    <subcellularLocation>
        <location evidence="3">Cytoplasm</location>
    </subcellularLocation>
    <subcellularLocation>
        <location evidence="2">Nucleus</location>
    </subcellularLocation>
</comment>
<dbReference type="InterPro" id="IPR039024">
    <property type="entry name" value="RTC4"/>
</dbReference>
<keyword evidence="10" id="KW-1185">Reference proteome</keyword>
<dbReference type="GO" id="GO:0005737">
    <property type="term" value="C:cytoplasm"/>
    <property type="evidence" value="ECO:0007669"/>
    <property type="project" value="UniProtKB-SubCell"/>
</dbReference>
<evidence type="ECO:0000256" key="2">
    <source>
        <dbReference type="ARBA" id="ARBA00004123"/>
    </source>
</evidence>
<evidence type="ECO:0000256" key="3">
    <source>
        <dbReference type="ARBA" id="ARBA00004496"/>
    </source>
</evidence>
<dbReference type="EMBL" id="LLXI01001324">
    <property type="protein sequence ID" value="PKY53087.1"/>
    <property type="molecule type" value="Genomic_DNA"/>
</dbReference>
<dbReference type="Proteomes" id="UP000234323">
    <property type="component" value="Unassembled WGS sequence"/>
</dbReference>
<evidence type="ECO:0000256" key="6">
    <source>
        <dbReference type="ARBA" id="ARBA00022490"/>
    </source>
</evidence>
<feature type="non-terminal residue" evidence="9">
    <location>
        <position position="160"/>
    </location>
</feature>
<dbReference type="AlphaFoldDB" id="A0A2I1H2H8"/>
<keyword evidence="6" id="KW-0963">Cytoplasm</keyword>
<evidence type="ECO:0000313" key="9">
    <source>
        <dbReference type="EMBL" id="PKY53087.1"/>
    </source>
</evidence>
<dbReference type="GO" id="GO:0005634">
    <property type="term" value="C:nucleus"/>
    <property type="evidence" value="ECO:0007669"/>
    <property type="project" value="UniProtKB-SubCell"/>
</dbReference>
<dbReference type="Pfam" id="PF14474">
    <property type="entry name" value="RTC4"/>
    <property type="match status" value="1"/>
</dbReference>
<dbReference type="PANTHER" id="PTHR41391:SF1">
    <property type="entry name" value="RESTRICTION OF TELOMERE CAPPING PROTEIN 4"/>
    <property type="match status" value="1"/>
</dbReference>
<organism evidence="9 10">
    <name type="scientific">Rhizophagus irregularis</name>
    <dbReference type="NCBI Taxonomy" id="588596"/>
    <lineage>
        <taxon>Eukaryota</taxon>
        <taxon>Fungi</taxon>
        <taxon>Fungi incertae sedis</taxon>
        <taxon>Mucoromycota</taxon>
        <taxon>Glomeromycotina</taxon>
        <taxon>Glomeromycetes</taxon>
        <taxon>Glomerales</taxon>
        <taxon>Glomeraceae</taxon>
        <taxon>Rhizophagus</taxon>
    </lineage>
</organism>
<comment type="similarity">
    <text evidence="4">Belongs to the RTC4 family.</text>
</comment>
<evidence type="ECO:0000256" key="4">
    <source>
        <dbReference type="ARBA" id="ARBA00009461"/>
    </source>
</evidence>
<dbReference type="VEuPathDB" id="FungiDB:RhiirA1_354032"/>
<feature type="domain" description="Restriction of telomere capping protein 4 C-terminal" evidence="8">
    <location>
        <begin position="37"/>
        <end position="158"/>
    </location>
</feature>
<reference evidence="9 10" key="1">
    <citation type="submission" date="2015-10" db="EMBL/GenBank/DDBJ databases">
        <title>Genome analyses suggest a sexual origin of heterokaryosis in a supposedly ancient asexual fungus.</title>
        <authorList>
            <person name="Ropars J."/>
            <person name="Sedzielewska K."/>
            <person name="Noel J."/>
            <person name="Charron P."/>
            <person name="Farinelli L."/>
            <person name="Marton T."/>
            <person name="Kruger M."/>
            <person name="Pelin A."/>
            <person name="Brachmann A."/>
            <person name="Corradi N."/>
        </authorList>
    </citation>
    <scope>NUCLEOTIDE SEQUENCE [LARGE SCALE GENOMIC DNA]</scope>
    <source>
        <strain evidence="9 10">A4</strain>
    </source>
</reference>
<name>A0A2I1H2H8_9GLOM</name>
<feature type="non-terminal residue" evidence="9">
    <location>
        <position position="1"/>
    </location>
</feature>
<comment type="function">
    <text evidence="1">May be involved in a process influencing telomere capping.</text>
</comment>
<accession>A0A2I1H2H8</accession>